<dbReference type="RefSeq" id="XP_016764806.1">
    <property type="nucleotide sequence ID" value="XM_016910127.1"/>
</dbReference>
<sequence length="140" mass="15034">MNDNESEEPMGSAVQLMTSPRVAIVWTLPHAERFSASGSPSRSVVIGRASGEGTVDSDSRGSDSDCVFALCAFRSGCCSPVPSAVKDIRAMAALRFLWISQGIGRNRGTEISRRQRLMAHEAEGTSCRSCCRLGIPPMLQ</sequence>
<name>N1QHN2_SPHMS</name>
<dbReference type="EMBL" id="KB456260">
    <property type="protein sequence ID" value="EMF16685.1"/>
    <property type="molecule type" value="Genomic_DNA"/>
</dbReference>
<keyword evidence="2" id="KW-1185">Reference proteome</keyword>
<organism evidence="1 2">
    <name type="scientific">Sphaerulina musiva (strain SO2202)</name>
    <name type="common">Poplar stem canker fungus</name>
    <name type="synonym">Septoria musiva</name>
    <dbReference type="NCBI Taxonomy" id="692275"/>
    <lineage>
        <taxon>Eukaryota</taxon>
        <taxon>Fungi</taxon>
        <taxon>Dikarya</taxon>
        <taxon>Ascomycota</taxon>
        <taxon>Pezizomycotina</taxon>
        <taxon>Dothideomycetes</taxon>
        <taxon>Dothideomycetidae</taxon>
        <taxon>Mycosphaerellales</taxon>
        <taxon>Mycosphaerellaceae</taxon>
        <taxon>Sphaerulina</taxon>
    </lineage>
</organism>
<dbReference type="AlphaFoldDB" id="N1QHN2"/>
<proteinExistence type="predicted"/>
<protein>
    <submittedName>
        <fullName evidence="1">Uncharacterized protein</fullName>
    </submittedName>
</protein>
<dbReference type="HOGENOM" id="CLU_1836395_0_0_1"/>
<dbReference type="GeneID" id="27907264"/>
<evidence type="ECO:0000313" key="2">
    <source>
        <dbReference type="Proteomes" id="UP000016931"/>
    </source>
</evidence>
<reference evidence="1 2" key="1">
    <citation type="journal article" date="2012" name="PLoS Pathog.">
        <title>Diverse lifestyles and strategies of plant pathogenesis encoded in the genomes of eighteen Dothideomycetes fungi.</title>
        <authorList>
            <person name="Ohm R.A."/>
            <person name="Feau N."/>
            <person name="Henrissat B."/>
            <person name="Schoch C.L."/>
            <person name="Horwitz B.A."/>
            <person name="Barry K.W."/>
            <person name="Condon B.J."/>
            <person name="Copeland A.C."/>
            <person name="Dhillon B."/>
            <person name="Glaser F."/>
            <person name="Hesse C.N."/>
            <person name="Kosti I."/>
            <person name="LaButti K."/>
            <person name="Lindquist E.A."/>
            <person name="Lucas S."/>
            <person name="Salamov A.A."/>
            <person name="Bradshaw R.E."/>
            <person name="Ciuffetti L."/>
            <person name="Hamelin R.C."/>
            <person name="Kema G.H.J."/>
            <person name="Lawrence C."/>
            <person name="Scott J.A."/>
            <person name="Spatafora J.W."/>
            <person name="Turgeon B.G."/>
            <person name="de Wit P.J.G.M."/>
            <person name="Zhong S."/>
            <person name="Goodwin S.B."/>
            <person name="Grigoriev I.V."/>
        </authorList>
    </citation>
    <scope>NUCLEOTIDE SEQUENCE [LARGE SCALE GENOMIC DNA]</scope>
    <source>
        <strain evidence="1 2">SO2202</strain>
    </source>
</reference>
<dbReference type="Proteomes" id="UP000016931">
    <property type="component" value="Unassembled WGS sequence"/>
</dbReference>
<accession>N1QHN2</accession>
<evidence type="ECO:0000313" key="1">
    <source>
        <dbReference type="EMBL" id="EMF16685.1"/>
    </source>
</evidence>
<gene>
    <name evidence="1" type="ORF">SEPMUDRAFT_76129</name>
</gene>